<dbReference type="GO" id="GO:0031267">
    <property type="term" value="F:small GTPase binding"/>
    <property type="evidence" value="ECO:0007669"/>
    <property type="project" value="TreeGrafter"/>
</dbReference>
<keyword evidence="4" id="KW-1185">Reference proteome</keyword>
<dbReference type="PANTHER" id="PTHR47219:SF20">
    <property type="entry name" value="TBC1 DOMAIN FAMILY MEMBER 2B"/>
    <property type="match status" value="1"/>
</dbReference>
<dbReference type="InterPro" id="IPR050302">
    <property type="entry name" value="Rab_GAP_TBC_domain"/>
</dbReference>
<dbReference type="PANTHER" id="PTHR47219">
    <property type="entry name" value="RAB GTPASE-ACTIVATING PROTEIN 1-LIKE"/>
    <property type="match status" value="1"/>
</dbReference>
<dbReference type="OrthoDB" id="294251at2759"/>
<feature type="compositionally biased region" description="Low complexity" evidence="1">
    <location>
        <begin position="826"/>
        <end position="839"/>
    </location>
</feature>
<evidence type="ECO:0000313" key="3">
    <source>
        <dbReference type="EMBL" id="KAF9510218.1"/>
    </source>
</evidence>
<dbReference type="InterPro" id="IPR000195">
    <property type="entry name" value="Rab-GAP-TBC_dom"/>
</dbReference>
<feature type="region of interest" description="Disordered" evidence="1">
    <location>
        <begin position="494"/>
        <end position="520"/>
    </location>
</feature>
<feature type="region of interest" description="Disordered" evidence="1">
    <location>
        <begin position="765"/>
        <end position="839"/>
    </location>
</feature>
<feature type="compositionally biased region" description="Low complexity" evidence="1">
    <location>
        <begin position="793"/>
        <end position="809"/>
    </location>
</feature>
<dbReference type="Pfam" id="PF00566">
    <property type="entry name" value="RabGAP-TBC"/>
    <property type="match status" value="1"/>
</dbReference>
<organism evidence="3 4">
    <name type="scientific">Hydnum rufescens UP504</name>
    <dbReference type="NCBI Taxonomy" id="1448309"/>
    <lineage>
        <taxon>Eukaryota</taxon>
        <taxon>Fungi</taxon>
        <taxon>Dikarya</taxon>
        <taxon>Basidiomycota</taxon>
        <taxon>Agaricomycotina</taxon>
        <taxon>Agaricomycetes</taxon>
        <taxon>Cantharellales</taxon>
        <taxon>Hydnaceae</taxon>
        <taxon>Hydnum</taxon>
    </lineage>
</organism>
<evidence type="ECO:0000256" key="1">
    <source>
        <dbReference type="SAM" id="MobiDB-lite"/>
    </source>
</evidence>
<feature type="compositionally biased region" description="Polar residues" evidence="1">
    <location>
        <begin position="55"/>
        <end position="67"/>
    </location>
</feature>
<dbReference type="Proteomes" id="UP000886523">
    <property type="component" value="Unassembled WGS sequence"/>
</dbReference>
<proteinExistence type="predicted"/>
<reference evidence="3" key="1">
    <citation type="journal article" date="2020" name="Nat. Commun.">
        <title>Large-scale genome sequencing of mycorrhizal fungi provides insights into the early evolution of symbiotic traits.</title>
        <authorList>
            <person name="Miyauchi S."/>
            <person name="Kiss E."/>
            <person name="Kuo A."/>
            <person name="Drula E."/>
            <person name="Kohler A."/>
            <person name="Sanchez-Garcia M."/>
            <person name="Morin E."/>
            <person name="Andreopoulos B."/>
            <person name="Barry K.W."/>
            <person name="Bonito G."/>
            <person name="Buee M."/>
            <person name="Carver A."/>
            <person name="Chen C."/>
            <person name="Cichocki N."/>
            <person name="Clum A."/>
            <person name="Culley D."/>
            <person name="Crous P.W."/>
            <person name="Fauchery L."/>
            <person name="Girlanda M."/>
            <person name="Hayes R.D."/>
            <person name="Keri Z."/>
            <person name="LaButti K."/>
            <person name="Lipzen A."/>
            <person name="Lombard V."/>
            <person name="Magnuson J."/>
            <person name="Maillard F."/>
            <person name="Murat C."/>
            <person name="Nolan M."/>
            <person name="Ohm R.A."/>
            <person name="Pangilinan J."/>
            <person name="Pereira M.F."/>
            <person name="Perotto S."/>
            <person name="Peter M."/>
            <person name="Pfister S."/>
            <person name="Riley R."/>
            <person name="Sitrit Y."/>
            <person name="Stielow J.B."/>
            <person name="Szollosi G."/>
            <person name="Zifcakova L."/>
            <person name="Stursova M."/>
            <person name="Spatafora J.W."/>
            <person name="Tedersoo L."/>
            <person name="Vaario L.M."/>
            <person name="Yamada A."/>
            <person name="Yan M."/>
            <person name="Wang P."/>
            <person name="Xu J."/>
            <person name="Bruns T."/>
            <person name="Baldrian P."/>
            <person name="Vilgalys R."/>
            <person name="Dunand C."/>
            <person name="Henrissat B."/>
            <person name="Grigoriev I.V."/>
            <person name="Hibbett D."/>
            <person name="Nagy L.G."/>
            <person name="Martin F.M."/>
        </authorList>
    </citation>
    <scope>NUCLEOTIDE SEQUENCE</scope>
    <source>
        <strain evidence="3">UP504</strain>
    </source>
</reference>
<dbReference type="FunFam" id="1.10.8.270:FF:000026">
    <property type="entry name" value="TBC (Tre-2/Bub2/Cdc16) domain family"/>
    <property type="match status" value="1"/>
</dbReference>
<comment type="caution">
    <text evidence="3">The sequence shown here is derived from an EMBL/GenBank/DDBJ whole genome shotgun (WGS) entry which is preliminary data.</text>
</comment>
<dbReference type="SUPFAM" id="SSF47923">
    <property type="entry name" value="Ypt/Rab-GAP domain of gyp1p"/>
    <property type="match status" value="2"/>
</dbReference>
<feature type="compositionally biased region" description="Acidic residues" evidence="1">
    <location>
        <begin position="1"/>
        <end position="10"/>
    </location>
</feature>
<sequence length="1228" mass="134118">MATIQEELDLLQEHPLSPQESARRPRQRASSRQPLASYFDLKSQSDARAAEVYPSQHNIDGNATPRSGDSRPSLASLGVLWKHGSPVSSKSTRPPALDNPSDILAEPWHQYDDDKIDSLLSSPSEFRRTIRLLARSLGEMNTRYEDLQNLRQRDAGMEDRARKRVTLIMRDLRPSEREVARRVLEAVFDDLDDDGPSVFHADSDHSLPASLSEAMTDTFAPLEQTPTISIPLANDLTSSLRPPSLVPTNMLPTNSLPESSRSHTGSIAERDKRTLGDWVGNWWSVRGRSKSTASPILGADLLAVETPLDGPTSVSDRQLSPLPISAEEAAITTVRRITDRAKGVMNVFGVSNPTSAPVAVATEPSQHNRVRGQSVSSNISTLSGMSKSLVQSLKSSPNITVTTKTTIASTVESLTNHSQQLSTPDSASVSSVLLTLPHPPHVRAIFQSTRVLHADLPSSILIDQAQTSGPLVARLALDLVRNARDEGLDIIDLPSRQQPLSPEPHQWPNTHSPTQGHGSGIDASTALGKTLASTSVVPSTRSQTTVKSRSMTISRFVSPSFISKSNGYRNMQGEPTISASVKSSASSVVSASAVLGNTPYGNNVISGGAGNPVLRPAGTVELESIIPQISRPPTIVLSKLHGSSISSPHFRPILAHQTPSYMHSTATRFSNGSEQPLTDRYGFIYDISQYDVNLLMKAKEASSTAPASLTGLKIADRETQDDDTWSDENHGDNASRRSSAKSTMSIAYGACDYCGADSAHLVEAHRHESASNNGDTEDVGDGREANSMMSLDSTNVSPSNGVVSSSVSIKSRRSFRGRPGTISSALNPSPSKPSVSSQSLSALDVSISVPTRDSIWPPHACRSTIRLLLSQLTEMHDKQQTAQKAEWDVFLRRRRRNNGNMSTIGSTYSKTTIGSRAATMLGIAPTAEDEEITRAEGFIGVAQMGLSSNKDDWKEFLRLVRTGIPLCYRAKVWSECSGALEAAEPGVFQELLFSHEGKTNATLADIEKDVRRTMPTNVFFGGDGVGVEKLRRVLQAYSWRNPEVGYCQGMNLVASTLLLVHADEDRAFWVLASIIENLLPPEFFGRSLLVSRACPLVLLDYVQELQPKLYAHLQEIGVDLAAICFSWFLSLFTDCLPVETLFRVWDVFFVEGMDVLFRVALAMLRMNEADLLQCDSVSSLYIHLESMTTRMWHPDKLLKLEYELKSAITHSDLVKRREVHIAALKELM</sequence>
<dbReference type="Gene3D" id="1.10.472.80">
    <property type="entry name" value="Ypt/Rab-GAP domain of gyp1p, domain 3"/>
    <property type="match status" value="1"/>
</dbReference>
<dbReference type="GO" id="GO:0005096">
    <property type="term" value="F:GTPase activator activity"/>
    <property type="evidence" value="ECO:0007669"/>
    <property type="project" value="TreeGrafter"/>
</dbReference>
<evidence type="ECO:0000313" key="4">
    <source>
        <dbReference type="Proteomes" id="UP000886523"/>
    </source>
</evidence>
<dbReference type="AlphaFoldDB" id="A0A9P6DT66"/>
<name>A0A9P6DT66_9AGAM</name>
<gene>
    <name evidence="3" type="ORF">BS47DRAFT_1384051</name>
</gene>
<dbReference type="InterPro" id="IPR035969">
    <property type="entry name" value="Rab-GAP_TBC_sf"/>
</dbReference>
<evidence type="ECO:0000259" key="2">
    <source>
        <dbReference type="PROSITE" id="PS50086"/>
    </source>
</evidence>
<dbReference type="PROSITE" id="PS50086">
    <property type="entry name" value="TBC_RABGAP"/>
    <property type="match status" value="1"/>
</dbReference>
<feature type="compositionally biased region" description="Polar residues" evidence="1">
    <location>
        <begin position="507"/>
        <end position="516"/>
    </location>
</feature>
<accession>A0A9P6DT66</accession>
<feature type="region of interest" description="Disordered" evidence="1">
    <location>
        <begin position="712"/>
        <end position="741"/>
    </location>
</feature>
<protein>
    <recommendedName>
        <fullName evidence="2">Rab-GAP TBC domain-containing protein</fullName>
    </recommendedName>
</protein>
<feature type="region of interest" description="Disordered" evidence="1">
    <location>
        <begin position="1"/>
        <end position="104"/>
    </location>
</feature>
<dbReference type="Gene3D" id="1.10.8.270">
    <property type="entry name" value="putative rabgap domain of human tbc1 domain family member 14 like domains"/>
    <property type="match status" value="1"/>
</dbReference>
<dbReference type="EMBL" id="MU129020">
    <property type="protein sequence ID" value="KAF9510218.1"/>
    <property type="molecule type" value="Genomic_DNA"/>
</dbReference>
<dbReference type="SMART" id="SM00164">
    <property type="entry name" value="TBC"/>
    <property type="match status" value="1"/>
</dbReference>
<feature type="domain" description="Rab-GAP TBC" evidence="2">
    <location>
        <begin position="963"/>
        <end position="1152"/>
    </location>
</feature>